<comment type="pathway">
    <text evidence="11">Cell wall biogenesis; peptidoglycan biosynthesis.</text>
</comment>
<evidence type="ECO:0000256" key="4">
    <source>
        <dbReference type="ARBA" id="ARBA00022679"/>
    </source>
</evidence>
<comment type="caution">
    <text evidence="13">The sequence shown here is derived from an EMBL/GenBank/DDBJ whole genome shotgun (WGS) entry which is preliminary data.</text>
</comment>
<dbReference type="SUPFAM" id="SSF53955">
    <property type="entry name" value="Lysozyme-like"/>
    <property type="match status" value="1"/>
</dbReference>
<dbReference type="InterPro" id="IPR023346">
    <property type="entry name" value="Lysozyme-like_dom_sf"/>
</dbReference>
<keyword evidence="5 11" id="KW-0812">Transmembrane</keyword>
<dbReference type="Pfam" id="PF00912">
    <property type="entry name" value="Transgly"/>
    <property type="match status" value="1"/>
</dbReference>
<evidence type="ECO:0000256" key="11">
    <source>
        <dbReference type="HAMAP-Rule" id="MF_00766"/>
    </source>
</evidence>
<dbReference type="GO" id="GO:0009274">
    <property type="term" value="C:peptidoglycan-based cell wall"/>
    <property type="evidence" value="ECO:0007669"/>
    <property type="project" value="InterPro"/>
</dbReference>
<dbReference type="InterPro" id="IPR036950">
    <property type="entry name" value="PBP_transglycosylase"/>
</dbReference>
<evidence type="ECO:0000256" key="10">
    <source>
        <dbReference type="ARBA" id="ARBA00023316"/>
    </source>
</evidence>
<keyword evidence="1 11" id="KW-1003">Cell membrane</keyword>
<evidence type="ECO:0000259" key="12">
    <source>
        <dbReference type="Pfam" id="PF00912"/>
    </source>
</evidence>
<dbReference type="NCBIfam" id="TIGR02070">
    <property type="entry name" value="mono_pep_trsgly"/>
    <property type="match status" value="1"/>
</dbReference>
<sequence length="243" mass="27580">MKAAWRWIALVLLALVGLQLFFVGWIAALAIVDPPSTTFQRSEAWRILRERDRMRWSQRWVPYAQISDHLKRAVIASEDASFAEHDGVDWDALEKAWERNAKAEELAAKRGMLAPARAKPMKIVGGSTITQQLAKNLLLSGERSLLRKGQEFVLTMLLEHTLGKQRILELYLNNVEWGEGVFGAEAAAQHYYRKPASRLTPYEAARLAVMLPQPKRFEKMPGSRYLAARSATIVARMRDAELP</sequence>
<dbReference type="Gene3D" id="1.10.3810.10">
    <property type="entry name" value="Biosynthetic peptidoglycan transglycosylase-like"/>
    <property type="match status" value="1"/>
</dbReference>
<evidence type="ECO:0000256" key="3">
    <source>
        <dbReference type="ARBA" id="ARBA00022676"/>
    </source>
</evidence>
<keyword evidence="2 11" id="KW-0997">Cell inner membrane</keyword>
<keyword evidence="8 11" id="KW-1133">Transmembrane helix</keyword>
<keyword evidence="9 11" id="KW-0472">Membrane</keyword>
<keyword evidence="4 11" id="KW-0808">Transferase</keyword>
<evidence type="ECO:0000256" key="1">
    <source>
        <dbReference type="ARBA" id="ARBA00022475"/>
    </source>
</evidence>
<accession>A0A934WQ68</accession>
<keyword evidence="6 11" id="KW-0133">Cell shape</keyword>
<dbReference type="GO" id="GO:0009252">
    <property type="term" value="P:peptidoglycan biosynthetic process"/>
    <property type="evidence" value="ECO:0007669"/>
    <property type="project" value="UniProtKB-UniRule"/>
</dbReference>
<evidence type="ECO:0000256" key="2">
    <source>
        <dbReference type="ARBA" id="ARBA00022519"/>
    </source>
</evidence>
<comment type="similarity">
    <text evidence="11">Belongs to the glycosyltransferase 51 family.</text>
</comment>
<dbReference type="Proteomes" id="UP000630528">
    <property type="component" value="Unassembled WGS sequence"/>
</dbReference>
<evidence type="ECO:0000313" key="13">
    <source>
        <dbReference type="EMBL" id="MBK6009486.1"/>
    </source>
</evidence>
<evidence type="ECO:0000256" key="7">
    <source>
        <dbReference type="ARBA" id="ARBA00022984"/>
    </source>
</evidence>
<reference evidence="13" key="1">
    <citation type="journal article" date="2012" name="J. Microbiol. Biotechnol.">
        <title>Ramlibacter ginsenosidimutans sp. nov., with ginsenoside-converting activity.</title>
        <authorList>
            <person name="Wang L."/>
            <person name="An D.S."/>
            <person name="Kim S.G."/>
            <person name="Jin F.X."/>
            <person name="Kim S.C."/>
            <person name="Lee S.T."/>
            <person name="Im W.T."/>
        </authorList>
    </citation>
    <scope>NUCLEOTIDE SEQUENCE</scope>
    <source>
        <strain evidence="13">KACC 17527</strain>
    </source>
</reference>
<name>A0A934WQ68_9BURK</name>
<dbReference type="InterPro" id="IPR011812">
    <property type="entry name" value="Pep_trsgly"/>
</dbReference>
<dbReference type="RefSeq" id="WP_201178124.1">
    <property type="nucleotide sequence ID" value="NZ_JAEPWM010000022.1"/>
</dbReference>
<evidence type="ECO:0000256" key="6">
    <source>
        <dbReference type="ARBA" id="ARBA00022960"/>
    </source>
</evidence>
<dbReference type="EC" id="2.4.99.28" evidence="11"/>
<keyword evidence="7 11" id="KW-0573">Peptidoglycan synthesis</keyword>
<gene>
    <name evidence="11 13" type="primary">mtgA</name>
    <name evidence="13" type="ORF">JJB11_25590</name>
</gene>
<dbReference type="GO" id="GO:0005886">
    <property type="term" value="C:plasma membrane"/>
    <property type="evidence" value="ECO:0007669"/>
    <property type="project" value="UniProtKB-SubCell"/>
</dbReference>
<dbReference type="GO" id="GO:0008360">
    <property type="term" value="P:regulation of cell shape"/>
    <property type="evidence" value="ECO:0007669"/>
    <property type="project" value="UniProtKB-KW"/>
</dbReference>
<feature type="domain" description="Glycosyl transferase family 51" evidence="12">
    <location>
        <begin position="57"/>
        <end position="237"/>
    </location>
</feature>
<dbReference type="AlphaFoldDB" id="A0A934WQ68"/>
<dbReference type="GO" id="GO:0008955">
    <property type="term" value="F:peptidoglycan glycosyltransferase activity"/>
    <property type="evidence" value="ECO:0007669"/>
    <property type="project" value="UniProtKB-UniRule"/>
</dbReference>
<dbReference type="PANTHER" id="PTHR30400:SF0">
    <property type="entry name" value="BIOSYNTHETIC PEPTIDOGLYCAN TRANSGLYCOSYLASE"/>
    <property type="match status" value="1"/>
</dbReference>
<comment type="catalytic activity">
    <reaction evidence="11">
        <text>[GlcNAc-(1-&gt;4)-Mur2Ac(oyl-L-Ala-gamma-D-Glu-L-Lys-D-Ala-D-Ala)](n)-di-trans,octa-cis-undecaprenyl diphosphate + beta-D-GlcNAc-(1-&gt;4)-Mur2Ac(oyl-L-Ala-gamma-D-Glu-L-Lys-D-Ala-D-Ala)-di-trans,octa-cis-undecaprenyl diphosphate = [GlcNAc-(1-&gt;4)-Mur2Ac(oyl-L-Ala-gamma-D-Glu-L-Lys-D-Ala-D-Ala)](n+1)-di-trans,octa-cis-undecaprenyl diphosphate + di-trans,octa-cis-undecaprenyl diphosphate + H(+)</text>
        <dbReference type="Rhea" id="RHEA:23708"/>
        <dbReference type="Rhea" id="RHEA-COMP:9602"/>
        <dbReference type="Rhea" id="RHEA-COMP:9603"/>
        <dbReference type="ChEBI" id="CHEBI:15378"/>
        <dbReference type="ChEBI" id="CHEBI:58405"/>
        <dbReference type="ChEBI" id="CHEBI:60033"/>
        <dbReference type="ChEBI" id="CHEBI:78435"/>
        <dbReference type="EC" id="2.4.99.28"/>
    </reaction>
</comment>
<organism evidence="13 14">
    <name type="scientific">Ramlibacter ginsenosidimutans</name>
    <dbReference type="NCBI Taxonomy" id="502333"/>
    <lineage>
        <taxon>Bacteria</taxon>
        <taxon>Pseudomonadati</taxon>
        <taxon>Pseudomonadota</taxon>
        <taxon>Betaproteobacteria</taxon>
        <taxon>Burkholderiales</taxon>
        <taxon>Comamonadaceae</taxon>
        <taxon>Ramlibacter</taxon>
    </lineage>
</organism>
<dbReference type="HAMAP" id="MF_00766">
    <property type="entry name" value="PGT_MtgA"/>
    <property type="match status" value="1"/>
</dbReference>
<keyword evidence="14" id="KW-1185">Reference proteome</keyword>
<dbReference type="GO" id="GO:0071555">
    <property type="term" value="P:cell wall organization"/>
    <property type="evidence" value="ECO:0007669"/>
    <property type="project" value="UniProtKB-KW"/>
</dbReference>
<evidence type="ECO:0000256" key="8">
    <source>
        <dbReference type="ARBA" id="ARBA00022989"/>
    </source>
</evidence>
<comment type="function">
    <text evidence="11">Peptidoglycan polymerase that catalyzes glycan chain elongation from lipid-linked precursors.</text>
</comment>
<protein>
    <recommendedName>
        <fullName evidence="11">Biosynthetic peptidoglycan transglycosylase</fullName>
        <ecNumber evidence="11">2.4.99.28</ecNumber>
    </recommendedName>
    <alternativeName>
        <fullName evidence="11">Glycan polymerase</fullName>
    </alternativeName>
    <alternativeName>
        <fullName evidence="11">Peptidoglycan glycosyltransferase MtgA</fullName>
        <shortName evidence="11">PGT</shortName>
    </alternativeName>
</protein>
<evidence type="ECO:0000256" key="9">
    <source>
        <dbReference type="ARBA" id="ARBA00023136"/>
    </source>
</evidence>
<dbReference type="EMBL" id="JAEPWM010000022">
    <property type="protein sequence ID" value="MBK6009486.1"/>
    <property type="molecule type" value="Genomic_DNA"/>
</dbReference>
<proteinExistence type="inferred from homology"/>
<keyword evidence="3 11" id="KW-0328">Glycosyltransferase</keyword>
<evidence type="ECO:0000313" key="14">
    <source>
        <dbReference type="Proteomes" id="UP000630528"/>
    </source>
</evidence>
<dbReference type="PANTHER" id="PTHR30400">
    <property type="entry name" value="MONOFUNCTIONAL BIOSYNTHETIC PEPTIDOGLYCAN TRANSGLYCOSYLASE"/>
    <property type="match status" value="1"/>
</dbReference>
<keyword evidence="10 11" id="KW-0961">Cell wall biogenesis/degradation</keyword>
<evidence type="ECO:0000256" key="5">
    <source>
        <dbReference type="ARBA" id="ARBA00022692"/>
    </source>
</evidence>
<comment type="subcellular location">
    <subcellularLocation>
        <location evidence="11">Cell inner membrane</location>
        <topology evidence="11">Single-pass membrane protein</topology>
    </subcellularLocation>
</comment>
<dbReference type="GO" id="GO:0016763">
    <property type="term" value="F:pentosyltransferase activity"/>
    <property type="evidence" value="ECO:0007669"/>
    <property type="project" value="InterPro"/>
</dbReference>
<reference evidence="13" key="2">
    <citation type="submission" date="2021-01" db="EMBL/GenBank/DDBJ databases">
        <authorList>
            <person name="Kang M."/>
        </authorList>
    </citation>
    <scope>NUCLEOTIDE SEQUENCE</scope>
    <source>
        <strain evidence="13">KACC 17527</strain>
    </source>
</reference>
<dbReference type="InterPro" id="IPR001264">
    <property type="entry name" value="Glyco_trans_51"/>
</dbReference>